<accession>A0A8J8K7U1</accession>
<evidence type="ECO:0000256" key="1">
    <source>
        <dbReference type="SAM" id="SignalP"/>
    </source>
</evidence>
<organism evidence="2 3">
    <name type="scientific">Frigoriflavimonas asaccharolytica</name>
    <dbReference type="NCBI Taxonomy" id="2735899"/>
    <lineage>
        <taxon>Bacteria</taxon>
        <taxon>Pseudomonadati</taxon>
        <taxon>Bacteroidota</taxon>
        <taxon>Flavobacteriia</taxon>
        <taxon>Flavobacteriales</taxon>
        <taxon>Weeksellaceae</taxon>
        <taxon>Frigoriflavimonas</taxon>
    </lineage>
</organism>
<evidence type="ECO:0000313" key="2">
    <source>
        <dbReference type="EMBL" id="NRS92388.1"/>
    </source>
</evidence>
<name>A0A8J8K7U1_9FLAO</name>
<gene>
    <name evidence="2" type="ORF">HNQ03_001456</name>
</gene>
<protein>
    <submittedName>
        <fullName evidence="2">Uncharacterized protein</fullName>
    </submittedName>
</protein>
<dbReference type="Proteomes" id="UP000610746">
    <property type="component" value="Unassembled WGS sequence"/>
</dbReference>
<feature type="chain" id="PRO_5035205097" evidence="1">
    <location>
        <begin position="24"/>
        <end position="564"/>
    </location>
</feature>
<dbReference type="RefSeq" id="WP_173778993.1">
    <property type="nucleotide sequence ID" value="NZ_JABSNO010000008.1"/>
</dbReference>
<keyword evidence="1" id="KW-0732">Signal</keyword>
<feature type="signal peptide" evidence="1">
    <location>
        <begin position="1"/>
        <end position="23"/>
    </location>
</feature>
<proteinExistence type="predicted"/>
<dbReference type="AlphaFoldDB" id="A0A8J8K7U1"/>
<sequence length="564" mass="67187">MNRFKKNILFLFLIINLCNNIFAQSNLETDKYPKTYQGAIDDVINILDENQRILIRDSPKFSIGKYTYIIHKNKILDYRDIDFLKSCAQNIGVEYVHFEEVTAVILDGVWDKLNNDLELINFEKIEPEIYFSSILAIIKKGKNNRLGYWASLPSWVYLSDYYYDQDYNNDNYKSARRNKLLNIAKKIVLKKDKNSYLGLKYISLFEPNLEEKSKIISSFYTNTNKYFTFPIYDYIYDKKLDTEKNEGIIGIEYNLKRNSSKEFSLQCFENIYHKTFKTANEYESFLNYSNSNYLLKWKFLKTLSTADYKILLNDPIKLLEILILTNKYYYKDTGNNNLITGSNSIDDLINLIEFKDEISVKCPYHKRLMVCNDNDDSTSKSLNALKLIADTLSTEELIQIINPNSIELYNKNYKTDDLLDYKYLVSFLIASQYERLLDYPDKDRIFKIFQFYWINEHVSWPYQYFMTDLLIQINNENALKLFKEKFKVIPTEGSFTRQGILSSIIEYDFENNSNFIEDWYWKIQDTDFNYNPKEQDLILDLLREKDSTTLDLYTKIINDNRFKK</sequence>
<comment type="caution">
    <text evidence="2">The sequence shown here is derived from an EMBL/GenBank/DDBJ whole genome shotgun (WGS) entry which is preliminary data.</text>
</comment>
<dbReference type="EMBL" id="JABSNO010000008">
    <property type="protein sequence ID" value="NRS92388.1"/>
    <property type="molecule type" value="Genomic_DNA"/>
</dbReference>
<evidence type="ECO:0000313" key="3">
    <source>
        <dbReference type="Proteomes" id="UP000610746"/>
    </source>
</evidence>
<reference evidence="2" key="1">
    <citation type="submission" date="2020-05" db="EMBL/GenBank/DDBJ databases">
        <title>Genomic Encyclopedia of Type Strains, Phase IV (KMG-V): Genome sequencing to study the core and pangenomes of soil and plant-associated prokaryotes.</title>
        <authorList>
            <person name="Whitman W."/>
        </authorList>
    </citation>
    <scope>NUCLEOTIDE SEQUENCE</scope>
    <source>
        <strain evidence="2">16F</strain>
    </source>
</reference>
<keyword evidence="3" id="KW-1185">Reference proteome</keyword>